<evidence type="ECO:0000313" key="3">
    <source>
        <dbReference type="Proteomes" id="UP000240010"/>
    </source>
</evidence>
<keyword evidence="1" id="KW-0533">Nickel</keyword>
<dbReference type="AlphaFoldDB" id="A0A2S6HF71"/>
<dbReference type="PANTHER" id="PTHR42958:SF4">
    <property type="entry name" value="HYDROGENASE EXPRESSION_FORMATION PROTEIN HUPK"/>
    <property type="match status" value="1"/>
</dbReference>
<protein>
    <submittedName>
        <fullName evidence="2">Nickel-dependent hydrogenase</fullName>
    </submittedName>
</protein>
<dbReference type="Pfam" id="PF00374">
    <property type="entry name" value="NiFeSe_Hases"/>
    <property type="match status" value="1"/>
</dbReference>
<dbReference type="PANTHER" id="PTHR42958">
    <property type="entry name" value="HYDROGENASE-2 LARGE CHAIN"/>
    <property type="match status" value="1"/>
</dbReference>
<dbReference type="InterPro" id="IPR050867">
    <property type="entry name" value="NiFe/NiFeSe_hydrgnase_LSU"/>
</dbReference>
<name>A0A2S6HF71_9GAMM</name>
<comment type="cofactor">
    <cofactor evidence="1">
        <name>Ni(2+)</name>
        <dbReference type="ChEBI" id="CHEBI:49786"/>
    </cofactor>
</comment>
<keyword evidence="1" id="KW-0460">Magnesium</keyword>
<comment type="caution">
    <text evidence="2">The sequence shown here is derived from an EMBL/GenBank/DDBJ whole genome shotgun (WGS) entry which is preliminary data.</text>
</comment>
<sequence length="401" mass="44839">MTPAGSILIDLHHRFGNATGVQIASSRPDAVAQVLIGKTPEQLLDTVPLLFTLCGNAQAYAALLACRAALGMATESDIDSARDMLVQLEILREHAWRILLDWPLFIGLAQDKTALATLLKFDALFKRHLFRHGEAFKLDSRLDVDAAQLTKLIDALEALIDVSIFNGRLADFQALTCEAQLHDWLRRNDALPAKLLNYLYSQNWAAVGQNDIACLPKLDAEALNRQMQREDLATFTRTPRWQGRSFEVTLLNRQLSQPLISEMRSHYGNGLIVRMLARLLEVALIPFQLRQLLAQIKNDTALPINNTASNGIGLAQVQAARGLLIHRLELRQGRVHDYRIIAPTEWNFHPEGVVAQGLKQLTSQSLNDLQRQAELYINAVDPCVQYALNLTDSRNEIEAHA</sequence>
<proteinExistence type="predicted"/>
<feature type="binding site" evidence="1">
    <location>
        <position position="340"/>
    </location>
    <ligand>
        <name>Mg(2+)</name>
        <dbReference type="ChEBI" id="CHEBI:18420"/>
    </ligand>
</feature>
<dbReference type="Proteomes" id="UP000240010">
    <property type="component" value="Unassembled WGS sequence"/>
</dbReference>
<evidence type="ECO:0000256" key="1">
    <source>
        <dbReference type="PIRSR" id="PIRSR601501-1"/>
    </source>
</evidence>
<dbReference type="SUPFAM" id="SSF56762">
    <property type="entry name" value="HydB/Nqo4-like"/>
    <property type="match status" value="1"/>
</dbReference>
<reference evidence="2 3" key="1">
    <citation type="submission" date="2018-02" db="EMBL/GenBank/DDBJ databases">
        <title>Subsurface microbial communities from deep shales in Ohio and West Virginia, USA.</title>
        <authorList>
            <person name="Wrighton K."/>
        </authorList>
    </citation>
    <scope>NUCLEOTIDE SEQUENCE [LARGE SCALE GENOMIC DNA]</scope>
    <source>
        <strain evidence="2 3">OWC-DMM</strain>
    </source>
</reference>
<evidence type="ECO:0000313" key="2">
    <source>
        <dbReference type="EMBL" id="PPK76135.1"/>
    </source>
</evidence>
<dbReference type="InterPro" id="IPR001501">
    <property type="entry name" value="Ni-dep_hyd_lsu"/>
</dbReference>
<dbReference type="EMBL" id="PTIZ01000004">
    <property type="protein sequence ID" value="PPK76135.1"/>
    <property type="molecule type" value="Genomic_DNA"/>
</dbReference>
<accession>A0A2S6HF71</accession>
<dbReference type="GO" id="GO:0016151">
    <property type="term" value="F:nickel cation binding"/>
    <property type="evidence" value="ECO:0007669"/>
    <property type="project" value="InterPro"/>
</dbReference>
<feature type="binding site" evidence="1">
    <location>
        <position position="383"/>
    </location>
    <ligand>
        <name>Ni(2+)</name>
        <dbReference type="ChEBI" id="CHEBI:49786"/>
    </ligand>
</feature>
<gene>
    <name evidence="2" type="ORF">B0F87_104227</name>
</gene>
<dbReference type="Gene3D" id="1.10.645.10">
    <property type="entry name" value="Cytochrome-c3 Hydrogenase, chain B"/>
    <property type="match status" value="1"/>
</dbReference>
<dbReference type="InterPro" id="IPR029014">
    <property type="entry name" value="NiFe-Hase_large"/>
</dbReference>
<dbReference type="RefSeq" id="WP_104428635.1">
    <property type="nucleotide sequence ID" value="NZ_PTIZ01000004.1"/>
</dbReference>
<keyword evidence="1" id="KW-0479">Metal-binding</keyword>
<organism evidence="2 3">
    <name type="scientific">Methylobacter tundripaludum</name>
    <dbReference type="NCBI Taxonomy" id="173365"/>
    <lineage>
        <taxon>Bacteria</taxon>
        <taxon>Pseudomonadati</taxon>
        <taxon>Pseudomonadota</taxon>
        <taxon>Gammaproteobacteria</taxon>
        <taxon>Methylococcales</taxon>
        <taxon>Methylococcaceae</taxon>
        <taxon>Methylobacter</taxon>
    </lineage>
</organism>